<proteinExistence type="predicted"/>
<dbReference type="PATRIC" id="fig|162209.4.peg.261"/>
<accession>A0A0U2M103</accession>
<dbReference type="KEGG" id="pnp:IJ22_02510"/>
<name>A0A0U2M103_9BACL</name>
<evidence type="ECO:0000313" key="1">
    <source>
        <dbReference type="EMBL" id="ALS20640.1"/>
    </source>
</evidence>
<dbReference type="AlphaFoldDB" id="A0A0U2M103"/>
<gene>
    <name evidence="1" type="ORF">IJ22_02510</name>
</gene>
<reference evidence="2" key="1">
    <citation type="submission" date="2015-12" db="EMBL/GenBank/DDBJ databases">
        <title>Complete genome sequences of two moderately thermophilic Paenibacillus species.</title>
        <authorList>
            <person name="Butler R.III."/>
            <person name="Wang J."/>
            <person name="Stark B.C."/>
            <person name="Pombert J.-F."/>
        </authorList>
    </citation>
    <scope>NUCLEOTIDE SEQUENCE [LARGE SCALE GENOMIC DNA]</scope>
    <source>
        <strain evidence="2">32O-Y</strain>
    </source>
</reference>
<dbReference type="OrthoDB" id="2545093at2"/>
<sequence length="278" mass="30500">MGLLYDAVHYPMKVEGGSKISLPALRISCLARLDENRIVAATFGQGTYAQSADGEWEAMNSGLPERTVTYRLQALNGKLYAATDRGLFAWSSGAWHPTGLTMPCYRVLEGSSILAGTAIGLTQQADDHWDLSAFPNRAVYDLLSSPQFLFVGYAKGMAFYDYLTGQWHEFHLDSPVTSLSVCQGRLLGVTAKGELVLGNRRGGFSTIRFDDKFFYRWVQVGPHILACSSSGLYKMVLHQENPVLYSIGIRGAVTDAIEVGNRLVVSTLHYGLVSLPFS</sequence>
<organism evidence="1 2">
    <name type="scientific">Paenibacillus naphthalenovorans</name>
    <dbReference type="NCBI Taxonomy" id="162209"/>
    <lineage>
        <taxon>Bacteria</taxon>
        <taxon>Bacillati</taxon>
        <taxon>Bacillota</taxon>
        <taxon>Bacilli</taxon>
        <taxon>Bacillales</taxon>
        <taxon>Paenibacillaceae</taxon>
        <taxon>Paenibacillus</taxon>
    </lineage>
</organism>
<dbReference type="Proteomes" id="UP000061660">
    <property type="component" value="Chromosome"/>
</dbReference>
<evidence type="ECO:0000313" key="2">
    <source>
        <dbReference type="Proteomes" id="UP000061660"/>
    </source>
</evidence>
<dbReference type="STRING" id="162209.IJ22_02510"/>
<protein>
    <submittedName>
        <fullName evidence="1">Uncharacterized protein</fullName>
    </submittedName>
</protein>
<dbReference type="RefSeq" id="WP_062406653.1">
    <property type="nucleotide sequence ID" value="NZ_CP013652.1"/>
</dbReference>
<reference evidence="1 2" key="2">
    <citation type="journal article" date="2016" name="Genome Announc.">
        <title>Complete Genome Sequences of Two Interactive Moderate Thermophiles, Paenibacillus napthalenovorans 32O-Y and Paenibacillus sp. 32O-W.</title>
        <authorList>
            <person name="Butler R.R.III."/>
            <person name="Wang J."/>
            <person name="Stark B.C."/>
            <person name="Pombert J.F."/>
        </authorList>
    </citation>
    <scope>NUCLEOTIDE SEQUENCE [LARGE SCALE GENOMIC DNA]</scope>
    <source>
        <strain evidence="1 2">32O-Y</strain>
    </source>
</reference>
<keyword evidence="2" id="KW-1185">Reference proteome</keyword>
<dbReference type="EMBL" id="CP013652">
    <property type="protein sequence ID" value="ALS20640.1"/>
    <property type="molecule type" value="Genomic_DNA"/>
</dbReference>